<feature type="transmembrane region" description="Helical" evidence="4">
    <location>
        <begin position="128"/>
        <end position="151"/>
    </location>
</feature>
<protein>
    <recommendedName>
        <fullName evidence="7">Late embryogenesis abundant protein LEA-2 subgroup domain-containing protein</fullName>
    </recommendedName>
</protein>
<dbReference type="GO" id="GO:0098542">
    <property type="term" value="P:defense response to other organism"/>
    <property type="evidence" value="ECO:0007669"/>
    <property type="project" value="InterPro"/>
</dbReference>
<evidence type="ECO:0000256" key="4">
    <source>
        <dbReference type="SAM" id="Phobius"/>
    </source>
</evidence>
<dbReference type="EMBL" id="JANJYI010000009">
    <property type="protein sequence ID" value="KAK2636610.1"/>
    <property type="molecule type" value="Genomic_DNA"/>
</dbReference>
<dbReference type="AlphaFoldDB" id="A0AAD9TJF5"/>
<dbReference type="Proteomes" id="UP001280121">
    <property type="component" value="Unassembled WGS sequence"/>
</dbReference>
<dbReference type="InterPro" id="IPR044839">
    <property type="entry name" value="NDR1-like"/>
</dbReference>
<organism evidence="5 6">
    <name type="scientific">Dipteronia dyeriana</name>
    <dbReference type="NCBI Taxonomy" id="168575"/>
    <lineage>
        <taxon>Eukaryota</taxon>
        <taxon>Viridiplantae</taxon>
        <taxon>Streptophyta</taxon>
        <taxon>Embryophyta</taxon>
        <taxon>Tracheophyta</taxon>
        <taxon>Spermatophyta</taxon>
        <taxon>Magnoliopsida</taxon>
        <taxon>eudicotyledons</taxon>
        <taxon>Gunneridae</taxon>
        <taxon>Pentapetalae</taxon>
        <taxon>rosids</taxon>
        <taxon>malvids</taxon>
        <taxon>Sapindales</taxon>
        <taxon>Sapindaceae</taxon>
        <taxon>Hippocastanoideae</taxon>
        <taxon>Acereae</taxon>
        <taxon>Dipteronia</taxon>
    </lineage>
</organism>
<keyword evidence="4" id="KW-1133">Transmembrane helix</keyword>
<feature type="region of interest" description="Disordered" evidence="3">
    <location>
        <begin position="76"/>
        <end position="117"/>
    </location>
</feature>
<gene>
    <name evidence="5" type="ORF">Ddye_031402</name>
</gene>
<dbReference type="PANTHER" id="PTHR31234:SF42">
    <property type="entry name" value="LATE EMBRYOGENESIS ABUNDANT (LEA) HYDROXYPROLINE-RICH GLYCOPROTEIN FAMILY"/>
    <property type="match status" value="1"/>
</dbReference>
<dbReference type="GO" id="GO:0005886">
    <property type="term" value="C:plasma membrane"/>
    <property type="evidence" value="ECO:0007669"/>
    <property type="project" value="TreeGrafter"/>
</dbReference>
<evidence type="ECO:0000256" key="3">
    <source>
        <dbReference type="SAM" id="MobiDB-lite"/>
    </source>
</evidence>
<evidence type="ECO:0000313" key="6">
    <source>
        <dbReference type="Proteomes" id="UP001280121"/>
    </source>
</evidence>
<feature type="region of interest" description="Disordered" evidence="3">
    <location>
        <begin position="1"/>
        <end position="59"/>
    </location>
</feature>
<comment type="subcellular location">
    <subcellularLocation>
        <location evidence="1">Membrane</location>
    </subcellularLocation>
</comment>
<proteinExistence type="predicted"/>
<evidence type="ECO:0000313" key="5">
    <source>
        <dbReference type="EMBL" id="KAK2636610.1"/>
    </source>
</evidence>
<sequence>MPSHPESNPHFGIPQNQERHFQSPSPGVATPLHQNQHNQPPGAPLPRTSKPKRQDRRNQPLGSWAMLPERQGQHIQSLDPQVPRVHQHPRKHSPQEMQPKHRHQDHHSPPHALLPPPPHTTLKTRCFAGFWACFWTVIVLIGLVILVVYLITRPHKPQFDVSNVTLNAAYLAPDVLLHADLTMQVKFTNPNRNAKMDFGYMVIDLYYGSILIASQNVEPFSLPKAVYSLQVVKMVTSTQIQLPVPDMERLQKQLSYNAVEFEIKGAIRSRVKRGRILRYSYRQHVDCTFTVNGPPSGVLTAKYCKIKG</sequence>
<evidence type="ECO:0008006" key="7">
    <source>
        <dbReference type="Google" id="ProtNLM"/>
    </source>
</evidence>
<keyword evidence="2 4" id="KW-0472">Membrane</keyword>
<keyword evidence="4" id="KW-0812">Transmembrane</keyword>
<accession>A0AAD9TJF5</accession>
<evidence type="ECO:0000256" key="1">
    <source>
        <dbReference type="ARBA" id="ARBA00004370"/>
    </source>
</evidence>
<name>A0AAD9TJF5_9ROSI</name>
<evidence type="ECO:0000256" key="2">
    <source>
        <dbReference type="ARBA" id="ARBA00023136"/>
    </source>
</evidence>
<reference evidence="5" key="1">
    <citation type="journal article" date="2023" name="Plant J.">
        <title>Genome sequences and population genomics provide insights into the demographic history, inbreeding, and mutation load of two 'living fossil' tree species of Dipteronia.</title>
        <authorList>
            <person name="Feng Y."/>
            <person name="Comes H.P."/>
            <person name="Chen J."/>
            <person name="Zhu S."/>
            <person name="Lu R."/>
            <person name="Zhang X."/>
            <person name="Li P."/>
            <person name="Qiu J."/>
            <person name="Olsen K.M."/>
            <person name="Qiu Y."/>
        </authorList>
    </citation>
    <scope>NUCLEOTIDE SEQUENCE</scope>
    <source>
        <strain evidence="5">KIB01</strain>
    </source>
</reference>
<comment type="caution">
    <text evidence="5">The sequence shown here is derived from an EMBL/GenBank/DDBJ whole genome shotgun (WGS) entry which is preliminary data.</text>
</comment>
<keyword evidence="6" id="KW-1185">Reference proteome</keyword>
<dbReference type="PANTHER" id="PTHR31234">
    <property type="entry name" value="LATE EMBRYOGENESIS ABUNDANT (LEA) HYDROXYPROLINE-RICH GLYCOPROTEIN FAMILY"/>
    <property type="match status" value="1"/>
</dbReference>